<dbReference type="GO" id="GO:0005634">
    <property type="term" value="C:nucleus"/>
    <property type="evidence" value="ECO:0007669"/>
    <property type="project" value="TreeGrafter"/>
</dbReference>
<evidence type="ECO:0000256" key="2">
    <source>
        <dbReference type="ARBA" id="ARBA00022490"/>
    </source>
</evidence>
<proteinExistence type="inferred from homology"/>
<comment type="subcellular location">
    <subcellularLocation>
        <location evidence="3">Cytoplasm</location>
        <location evidence="3">Cytoskeleton</location>
        <location evidence="3">Cilium axoneme</location>
    </subcellularLocation>
</comment>
<accession>E4YFN8</accession>
<dbReference type="GO" id="GO:0005930">
    <property type="term" value="C:axoneme"/>
    <property type="evidence" value="ECO:0007669"/>
    <property type="project" value="UniProtKB-SubCell"/>
</dbReference>
<evidence type="ECO:0000313" key="6">
    <source>
        <dbReference type="EMBL" id="CBY34312.1"/>
    </source>
</evidence>
<protein>
    <recommendedName>
        <fullName evidence="3">Tektin</fullName>
    </recommendedName>
</protein>
<dbReference type="PANTHER" id="PTHR19960:SF11">
    <property type="entry name" value="TEKTIN"/>
    <property type="match status" value="1"/>
</dbReference>
<evidence type="ECO:0000256" key="4">
    <source>
        <dbReference type="SAM" id="Coils"/>
    </source>
</evidence>
<reference evidence="6" key="1">
    <citation type="journal article" date="2010" name="Science">
        <title>Plasticity of animal genome architecture unmasked by rapid evolution of a pelagic tunicate.</title>
        <authorList>
            <person name="Denoeud F."/>
            <person name="Henriet S."/>
            <person name="Mungpakdee S."/>
            <person name="Aury J.M."/>
            <person name="Da Silva C."/>
            <person name="Brinkmann H."/>
            <person name="Mikhaleva J."/>
            <person name="Olsen L.C."/>
            <person name="Jubin C."/>
            <person name="Canestro C."/>
            <person name="Bouquet J.M."/>
            <person name="Danks G."/>
            <person name="Poulain J."/>
            <person name="Campsteijn C."/>
            <person name="Adamski M."/>
            <person name="Cross I."/>
            <person name="Yadetie F."/>
            <person name="Muffato M."/>
            <person name="Louis A."/>
            <person name="Butcher S."/>
            <person name="Tsagkogeorga G."/>
            <person name="Konrad A."/>
            <person name="Singh S."/>
            <person name="Jensen M.F."/>
            <person name="Cong E.H."/>
            <person name="Eikeseth-Otteraa H."/>
            <person name="Noel B."/>
            <person name="Anthouard V."/>
            <person name="Porcel B.M."/>
            <person name="Kachouri-Lafond R."/>
            <person name="Nishino A."/>
            <person name="Ugolini M."/>
            <person name="Chourrout P."/>
            <person name="Nishida H."/>
            <person name="Aasland R."/>
            <person name="Huzurbazar S."/>
            <person name="Westhof E."/>
            <person name="Delsuc F."/>
            <person name="Lehrach H."/>
            <person name="Reinhardt R."/>
            <person name="Weissenbach J."/>
            <person name="Roy S.W."/>
            <person name="Artiguenave F."/>
            <person name="Postlethwait J.H."/>
            <person name="Manak J.R."/>
            <person name="Thompson E.M."/>
            <person name="Jaillon O."/>
            <person name="Du Pasquier L."/>
            <person name="Boudinot P."/>
            <person name="Liberles D.A."/>
            <person name="Volff J.N."/>
            <person name="Philippe H."/>
            <person name="Lenhard B."/>
            <person name="Roest Crollius H."/>
            <person name="Wincker P."/>
            <person name="Chourrout D."/>
        </authorList>
    </citation>
    <scope>NUCLEOTIDE SEQUENCE [LARGE SCALE GENOMIC DNA]</scope>
</reference>
<comment type="similarity">
    <text evidence="1 3">Belongs to the tektin family.</text>
</comment>
<evidence type="ECO:0000256" key="5">
    <source>
        <dbReference type="SAM" id="MobiDB-lite"/>
    </source>
</evidence>
<keyword evidence="2" id="KW-0963">Cytoplasm</keyword>
<keyword evidence="4" id="KW-0175">Coiled coil</keyword>
<dbReference type="EMBL" id="FN654496">
    <property type="protein sequence ID" value="CBY34312.1"/>
    <property type="molecule type" value="Genomic_DNA"/>
</dbReference>
<sequence>MPRYEFRRSTSVRPKNMQEGMRVRDGSLQLPDIKAQTTSADTYRHPSQFMKRSKTFASNTPPANYQSSVTKSYAPPVLSRSGTIVGNQTSTSTNLGNPFRKYTPDDWHRRNQDHFATSNAFRSSSERLRADTYALVQERDQLTAKNQAHSSKNIGDRANDIDFWKSELRHETELLIGETNALAEHKKRLERALVETESPLGIAKECLYNRDKREGIDLVHDAVEIQLNQEVEVIRSCQEKMKRLIARADHQLQRNRGAQHELDKDSHDKFSAISIDTRCHQMKNTSAGINYFRGIEDVDRTVTIPTSWAKFSDDNIRRSQAERAASAKMREEIENCLAETSNQMWTQVKNGNGKTITLIILAEFFVKTENFNDKFQTLQEIHDVETTIQRLHRAISEKERPTKVAETRLDERTRRPNLELCRDPAQLMLVSEVKQLQATLASLRQRLDEEQHQLQKLVTARSNIEHEIRTKANSIFIDQDKCMSMRKTFPTTPRLSGYSY</sequence>
<dbReference type="Pfam" id="PF03148">
    <property type="entry name" value="Tektin"/>
    <property type="match status" value="1"/>
</dbReference>
<keyword evidence="3" id="KW-0966">Cell projection</keyword>
<dbReference type="InterPro" id="IPR048256">
    <property type="entry name" value="Tektin-like"/>
</dbReference>
<feature type="region of interest" description="Disordered" evidence="5">
    <location>
        <begin position="1"/>
        <end position="20"/>
    </location>
</feature>
<gene>
    <name evidence="6" type="ORF">GSOID_T00024330001</name>
</gene>
<name>E4YFN8_OIKDI</name>
<dbReference type="PRINTS" id="PR00511">
    <property type="entry name" value="TEKTIN"/>
</dbReference>
<dbReference type="InterPro" id="IPR000435">
    <property type="entry name" value="Tektins"/>
</dbReference>
<organism evidence="6">
    <name type="scientific">Oikopleura dioica</name>
    <name type="common">Tunicate</name>
    <dbReference type="NCBI Taxonomy" id="34765"/>
    <lineage>
        <taxon>Eukaryota</taxon>
        <taxon>Metazoa</taxon>
        <taxon>Chordata</taxon>
        <taxon>Tunicata</taxon>
        <taxon>Appendicularia</taxon>
        <taxon>Copelata</taxon>
        <taxon>Oikopleuridae</taxon>
        <taxon>Oikopleura</taxon>
    </lineage>
</organism>
<evidence type="ECO:0000256" key="1">
    <source>
        <dbReference type="ARBA" id="ARBA00007209"/>
    </source>
</evidence>
<feature type="compositionally biased region" description="Polar residues" evidence="5">
    <location>
        <begin position="80"/>
        <end position="96"/>
    </location>
</feature>
<dbReference type="Proteomes" id="UP000011014">
    <property type="component" value="Unassembled WGS sequence"/>
</dbReference>
<dbReference type="GO" id="GO:0060294">
    <property type="term" value="P:cilium movement involved in cell motility"/>
    <property type="evidence" value="ECO:0007669"/>
    <property type="project" value="UniProtKB-UniRule"/>
</dbReference>
<feature type="coiled-coil region" evidence="4">
    <location>
        <begin position="433"/>
        <end position="467"/>
    </location>
</feature>
<dbReference type="GO" id="GO:0060271">
    <property type="term" value="P:cilium assembly"/>
    <property type="evidence" value="ECO:0007669"/>
    <property type="project" value="UniProtKB-UniRule"/>
</dbReference>
<dbReference type="GO" id="GO:0015630">
    <property type="term" value="C:microtubule cytoskeleton"/>
    <property type="evidence" value="ECO:0007669"/>
    <property type="project" value="UniProtKB-UniRule"/>
</dbReference>
<keyword evidence="3" id="KW-0282">Flagellum</keyword>
<feature type="region of interest" description="Disordered" evidence="5">
    <location>
        <begin position="80"/>
        <end position="99"/>
    </location>
</feature>
<dbReference type="PANTHER" id="PTHR19960">
    <property type="entry name" value="TEKTIN"/>
    <property type="match status" value="1"/>
</dbReference>
<dbReference type="AlphaFoldDB" id="E4YFN8"/>
<keyword evidence="3" id="KW-0969">Cilium</keyword>
<evidence type="ECO:0000256" key="3">
    <source>
        <dbReference type="RuleBase" id="RU367040"/>
    </source>
</evidence>